<organism evidence="1 2">
    <name type="scientific">Dryococelus australis</name>
    <dbReference type="NCBI Taxonomy" id="614101"/>
    <lineage>
        <taxon>Eukaryota</taxon>
        <taxon>Metazoa</taxon>
        <taxon>Ecdysozoa</taxon>
        <taxon>Arthropoda</taxon>
        <taxon>Hexapoda</taxon>
        <taxon>Insecta</taxon>
        <taxon>Pterygota</taxon>
        <taxon>Neoptera</taxon>
        <taxon>Polyneoptera</taxon>
        <taxon>Phasmatodea</taxon>
        <taxon>Verophasmatodea</taxon>
        <taxon>Anareolatae</taxon>
        <taxon>Phasmatidae</taxon>
        <taxon>Eurycanthinae</taxon>
        <taxon>Dryococelus</taxon>
    </lineage>
</organism>
<dbReference type="EMBL" id="JARBHB010000004">
    <property type="protein sequence ID" value="KAJ8886524.1"/>
    <property type="molecule type" value="Genomic_DNA"/>
</dbReference>
<keyword evidence="2" id="KW-1185">Reference proteome</keyword>
<dbReference type="Proteomes" id="UP001159363">
    <property type="component" value="Chromosome X"/>
</dbReference>
<reference evidence="1 2" key="1">
    <citation type="submission" date="2023-02" db="EMBL/GenBank/DDBJ databases">
        <title>LHISI_Scaffold_Assembly.</title>
        <authorList>
            <person name="Stuart O.P."/>
            <person name="Cleave R."/>
            <person name="Magrath M.J.L."/>
            <person name="Mikheyev A.S."/>
        </authorList>
    </citation>
    <scope>NUCLEOTIDE SEQUENCE [LARGE SCALE GENOMIC DNA]</scope>
    <source>
        <strain evidence="1">Daus_M_001</strain>
        <tissue evidence="1">Leg muscle</tissue>
    </source>
</reference>
<comment type="caution">
    <text evidence="1">The sequence shown here is derived from an EMBL/GenBank/DDBJ whole genome shotgun (WGS) entry which is preliminary data.</text>
</comment>
<accession>A0ABQ9HQZ1</accession>
<name>A0ABQ9HQZ1_9NEOP</name>
<proteinExistence type="predicted"/>
<evidence type="ECO:0000313" key="1">
    <source>
        <dbReference type="EMBL" id="KAJ8886524.1"/>
    </source>
</evidence>
<sequence>MHEHFLHPTSELARVISSADAYGFIFCSEPEVISNKEVCPLTVIGVASALSGGSLRGEMRKGSCVLAFHVEWGEMHIVCHACGTYAVRSVRLRHVQVLSRCESSILELIHFSSPGHMTSLLVTSLASCFLLLHRREGTYKLHRHLNTPAHIHGGHCLSPRDSGHEGPLRRIAVPPPYRNFQQPRNYYCHGGTTPIMEHESKEVTVNRSFCTRAIGNYCDKWTSILVHFSCFYGKFSLFSSCLFYQIPGCFVDVFRKGPRWLSEEHACLPPRRTGPNTQPGHRIFPSGNRAGRCRWSAGLLEDLPLPPLLHAGAAPYSLPSPSSALKISLRQNNFPRKDPRLISLRPTDSTPLPDLELAASLATSPPGARSQVAPLFALQADLSTDCWGLQDSIVINMDINAEALLLVFLVGVSTRAAGLQLPSPHSQQKSFKLGKHIEWKFVHVVKYFEFLILEAVHIYRLRHLDTQRGMASGLPANLDNCDLLSISPDAGSHHACGQALWGMTHLYTPPLQTDLLFASLAPLLLGKPVNHWQW</sequence>
<protein>
    <submittedName>
        <fullName evidence="1">Uncharacterized protein</fullName>
    </submittedName>
</protein>
<evidence type="ECO:0000313" key="2">
    <source>
        <dbReference type="Proteomes" id="UP001159363"/>
    </source>
</evidence>
<gene>
    <name evidence="1" type="ORF">PR048_012735</name>
</gene>